<reference evidence="4" key="1">
    <citation type="submission" date="2021-04" db="EMBL/GenBank/DDBJ databases">
        <authorList>
            <person name="Zhang D.-C."/>
        </authorList>
    </citation>
    <scope>NUCLEOTIDE SEQUENCE</scope>
    <source>
        <strain evidence="4">CGMCC 1.15697</strain>
    </source>
</reference>
<dbReference type="Proteomes" id="UP000672602">
    <property type="component" value="Unassembled WGS sequence"/>
</dbReference>
<feature type="repeat" description="TPR" evidence="2">
    <location>
        <begin position="35"/>
        <end position="68"/>
    </location>
</feature>
<evidence type="ECO:0000313" key="4">
    <source>
        <dbReference type="EMBL" id="MBP5855945.1"/>
    </source>
</evidence>
<dbReference type="SUPFAM" id="SSF52540">
    <property type="entry name" value="P-loop containing nucleoside triphosphate hydrolases"/>
    <property type="match status" value="1"/>
</dbReference>
<dbReference type="InterPro" id="IPR011990">
    <property type="entry name" value="TPR-like_helical_dom_sf"/>
</dbReference>
<dbReference type="Gene3D" id="1.25.40.10">
    <property type="entry name" value="Tetratricopeptide repeat domain"/>
    <property type="match status" value="3"/>
</dbReference>
<dbReference type="PANTHER" id="PTHR12788:SF10">
    <property type="entry name" value="PROTEIN-TYROSINE SULFOTRANSFERASE"/>
    <property type="match status" value="1"/>
</dbReference>
<dbReference type="EMBL" id="JAGMWN010000001">
    <property type="protein sequence ID" value="MBP5855945.1"/>
    <property type="molecule type" value="Genomic_DNA"/>
</dbReference>
<dbReference type="Pfam" id="PF13469">
    <property type="entry name" value="Sulfotransfer_3"/>
    <property type="match status" value="1"/>
</dbReference>
<proteinExistence type="predicted"/>
<keyword evidence="5" id="KW-1185">Reference proteome</keyword>
<dbReference type="PROSITE" id="PS50005">
    <property type="entry name" value="TPR"/>
    <property type="match status" value="2"/>
</dbReference>
<evidence type="ECO:0000256" key="1">
    <source>
        <dbReference type="ARBA" id="ARBA00022679"/>
    </source>
</evidence>
<dbReference type="SUPFAM" id="SSF48452">
    <property type="entry name" value="TPR-like"/>
    <property type="match status" value="1"/>
</dbReference>
<dbReference type="RefSeq" id="WP_210680507.1">
    <property type="nucleotide sequence ID" value="NZ_JAGMWN010000001.1"/>
</dbReference>
<evidence type="ECO:0000256" key="3">
    <source>
        <dbReference type="SAM" id="MobiDB-lite"/>
    </source>
</evidence>
<dbReference type="PANTHER" id="PTHR12788">
    <property type="entry name" value="PROTEIN-TYROSINE SULFOTRANSFERASE 2"/>
    <property type="match status" value="1"/>
</dbReference>
<organism evidence="4 5">
    <name type="scientific">Marivibrio halodurans</name>
    <dbReference type="NCBI Taxonomy" id="2039722"/>
    <lineage>
        <taxon>Bacteria</taxon>
        <taxon>Pseudomonadati</taxon>
        <taxon>Pseudomonadota</taxon>
        <taxon>Alphaproteobacteria</taxon>
        <taxon>Rhodospirillales</taxon>
        <taxon>Rhodospirillaceae</taxon>
        <taxon>Marivibrio</taxon>
    </lineage>
</organism>
<comment type="caution">
    <text evidence="4">The sequence shown here is derived from an EMBL/GenBank/DDBJ whole genome shotgun (WGS) entry which is preliminary data.</text>
</comment>
<protein>
    <submittedName>
        <fullName evidence="4">Sulfotransferase</fullName>
    </submittedName>
</protein>
<feature type="repeat" description="TPR" evidence="2">
    <location>
        <begin position="248"/>
        <end position="281"/>
    </location>
</feature>
<evidence type="ECO:0000256" key="2">
    <source>
        <dbReference type="PROSITE-ProRule" id="PRU00339"/>
    </source>
</evidence>
<dbReference type="Pfam" id="PF13432">
    <property type="entry name" value="TPR_16"/>
    <property type="match status" value="2"/>
</dbReference>
<gene>
    <name evidence="4" type="ORF">KAJ83_02925</name>
</gene>
<name>A0A8J7V151_9PROT</name>
<feature type="region of interest" description="Disordered" evidence="3">
    <location>
        <begin position="382"/>
        <end position="402"/>
    </location>
</feature>
<keyword evidence="2" id="KW-0802">TPR repeat</keyword>
<evidence type="ECO:0000313" key="5">
    <source>
        <dbReference type="Proteomes" id="UP000672602"/>
    </source>
</evidence>
<dbReference type="SMART" id="SM00028">
    <property type="entry name" value="TPR"/>
    <property type="match status" value="4"/>
</dbReference>
<keyword evidence="1" id="KW-0808">Transferase</keyword>
<dbReference type="InterPro" id="IPR019734">
    <property type="entry name" value="TPR_rpt"/>
</dbReference>
<dbReference type="GO" id="GO:0008476">
    <property type="term" value="F:protein-tyrosine sulfotransferase activity"/>
    <property type="evidence" value="ECO:0007669"/>
    <property type="project" value="InterPro"/>
</dbReference>
<feature type="compositionally biased region" description="Pro residues" evidence="3">
    <location>
        <begin position="384"/>
        <end position="395"/>
    </location>
</feature>
<accession>A0A8J7V151</accession>
<sequence>MTATLDAAEAAVRAGEMARARALYEAVEDRDGGSARLHYGLGFIALHAGEAETARDRLEACLRLDPEHAKAMAALGSALLAMGEPAAALARFEAARARAPGANAAMNVAVAALRAGAYDRALPALDALAQETRLGARERAEAFRLRAEALGGLNRLEDALAAVAKAQTLDPQALAIHRTAGTLLRRARRAEEALRHLMAAWDGGSRQRALALEIAATQQALRNGAGCREWLDRALGTERGVEGEREVAALWARAAGLHERENDLAAASAAADKALSLDPKDRVARLMMAVLARRGGEMDRARGLIDGLLVEAGAAESMGLQFEAARLAEATGRPADALEHAVRANALAARPPHVVRMRGDRAARLEAMEAALAAIERMSLVQRAPPPPAPSPPTRAPKGPRPVFLIGMPRSGTTLVGDRLGRHAAVTVAVETSAIERAVALVEKETGKRYPDCVMALSSELAARARETAREAWRQRLGTAYEAAASADGALLLDQHPFNAERLAMITALYPGAPILRLVRDPRDVALSCFLQDFRLTAATAPFVDLEEAAHMVARLEAMLSDLVACTGAHIETVVFEDLIADPVRAFADLQRALNLRPDPAILDEAADMGAARTASYAQVAGPITDRGVGRWRRYAGILPAGWTDILAETAERLGYPAG</sequence>
<dbReference type="InterPro" id="IPR027417">
    <property type="entry name" value="P-loop_NTPase"/>
</dbReference>
<dbReference type="InterPro" id="IPR026634">
    <property type="entry name" value="TPST-like"/>
</dbReference>
<dbReference type="Gene3D" id="3.40.50.300">
    <property type="entry name" value="P-loop containing nucleotide triphosphate hydrolases"/>
    <property type="match status" value="1"/>
</dbReference>
<dbReference type="AlphaFoldDB" id="A0A8J7V151"/>